<accession>A0A0C3H463</accession>
<protein>
    <recommendedName>
        <fullName evidence="3">Glycoside hydrolase family 71 protein</fullName>
    </recommendedName>
</protein>
<evidence type="ECO:0000313" key="1">
    <source>
        <dbReference type="EMBL" id="KIM98119.1"/>
    </source>
</evidence>
<evidence type="ECO:0008006" key="3">
    <source>
        <dbReference type="Google" id="ProtNLM"/>
    </source>
</evidence>
<dbReference type="AlphaFoldDB" id="A0A0C3H463"/>
<keyword evidence="2" id="KW-1185">Reference proteome</keyword>
<organism evidence="1 2">
    <name type="scientific">Oidiodendron maius (strain Zn)</name>
    <dbReference type="NCBI Taxonomy" id="913774"/>
    <lineage>
        <taxon>Eukaryota</taxon>
        <taxon>Fungi</taxon>
        <taxon>Dikarya</taxon>
        <taxon>Ascomycota</taxon>
        <taxon>Pezizomycotina</taxon>
        <taxon>Leotiomycetes</taxon>
        <taxon>Leotiomycetes incertae sedis</taxon>
        <taxon>Myxotrichaceae</taxon>
        <taxon>Oidiodendron</taxon>
    </lineage>
</organism>
<dbReference type="EMBL" id="KN832881">
    <property type="protein sequence ID" value="KIM98119.1"/>
    <property type="molecule type" value="Genomic_DNA"/>
</dbReference>
<dbReference type="HOGENOM" id="CLU_019141_0_0_1"/>
<reference evidence="2" key="2">
    <citation type="submission" date="2015-01" db="EMBL/GenBank/DDBJ databases">
        <title>Evolutionary Origins and Diversification of the Mycorrhizal Mutualists.</title>
        <authorList>
            <consortium name="DOE Joint Genome Institute"/>
            <consortium name="Mycorrhizal Genomics Consortium"/>
            <person name="Kohler A."/>
            <person name="Kuo A."/>
            <person name="Nagy L.G."/>
            <person name="Floudas D."/>
            <person name="Copeland A."/>
            <person name="Barry K.W."/>
            <person name="Cichocki N."/>
            <person name="Veneault-Fourrey C."/>
            <person name="LaButti K."/>
            <person name="Lindquist E.A."/>
            <person name="Lipzen A."/>
            <person name="Lundell T."/>
            <person name="Morin E."/>
            <person name="Murat C."/>
            <person name="Riley R."/>
            <person name="Ohm R."/>
            <person name="Sun H."/>
            <person name="Tunlid A."/>
            <person name="Henrissat B."/>
            <person name="Grigoriev I.V."/>
            <person name="Hibbett D.S."/>
            <person name="Martin F."/>
        </authorList>
    </citation>
    <scope>NUCLEOTIDE SEQUENCE [LARGE SCALE GENOMIC DNA]</scope>
    <source>
        <strain evidence="2">Zn</strain>
    </source>
</reference>
<sequence>MNWNSWPQNTQGDIIVPTADDVTYLSGAHAAGKTFIMGVSPLQFKHDPQFGNWYRRGEQNLEYRFGQVLNLQPDFIELQTWNDAGESHYMGNSWPEPIDGTNIGTYTADYDHTAYWQILPAFIKAYKAGATTTNTMYPTNGKNAQGTFWHHTLLTTSDCSADSIGEPQGVDTVEDKVTVVVLVASGITTYSVSITSGSTALGSQKLVPGYNQFSVSGLTVGDVTVTVTDTSSNSNVITGTGPLPVVATSDICNYNFQVVALA</sequence>
<evidence type="ECO:0000313" key="2">
    <source>
        <dbReference type="Proteomes" id="UP000054321"/>
    </source>
</evidence>
<dbReference type="Proteomes" id="UP000054321">
    <property type="component" value="Unassembled WGS sequence"/>
</dbReference>
<reference evidence="1 2" key="1">
    <citation type="submission" date="2014-04" db="EMBL/GenBank/DDBJ databases">
        <authorList>
            <consortium name="DOE Joint Genome Institute"/>
            <person name="Kuo A."/>
            <person name="Martino E."/>
            <person name="Perotto S."/>
            <person name="Kohler A."/>
            <person name="Nagy L.G."/>
            <person name="Floudas D."/>
            <person name="Copeland A."/>
            <person name="Barry K.W."/>
            <person name="Cichocki N."/>
            <person name="Veneault-Fourrey C."/>
            <person name="LaButti K."/>
            <person name="Lindquist E.A."/>
            <person name="Lipzen A."/>
            <person name="Lundell T."/>
            <person name="Morin E."/>
            <person name="Murat C."/>
            <person name="Sun H."/>
            <person name="Tunlid A."/>
            <person name="Henrissat B."/>
            <person name="Grigoriev I.V."/>
            <person name="Hibbett D.S."/>
            <person name="Martin F."/>
            <person name="Nordberg H.P."/>
            <person name="Cantor M.N."/>
            <person name="Hua S.X."/>
        </authorList>
    </citation>
    <scope>NUCLEOTIDE SEQUENCE [LARGE SCALE GENOMIC DNA]</scope>
    <source>
        <strain evidence="1 2">Zn</strain>
    </source>
</reference>
<dbReference type="OrthoDB" id="3257981at2759"/>
<gene>
    <name evidence="1" type="ORF">OIDMADRAFT_20401</name>
</gene>
<proteinExistence type="predicted"/>
<name>A0A0C3H463_OIDMZ</name>
<dbReference type="InParanoid" id="A0A0C3H463"/>
<dbReference type="GO" id="GO:0051118">
    <property type="term" value="F:glucan endo-1,3-alpha-glucosidase activity"/>
    <property type="evidence" value="ECO:0007669"/>
    <property type="project" value="InterPro"/>
</dbReference>
<dbReference type="STRING" id="913774.A0A0C3H463"/>
<dbReference type="Gene3D" id="3.20.20.80">
    <property type="entry name" value="Glycosidases"/>
    <property type="match status" value="1"/>
</dbReference>
<dbReference type="InterPro" id="IPR005197">
    <property type="entry name" value="Glyco_hydro_71"/>
</dbReference>
<dbReference type="Pfam" id="PF03659">
    <property type="entry name" value="Glyco_hydro_71"/>
    <property type="match status" value="1"/>
</dbReference>